<keyword evidence="1" id="KW-0862">Zinc</keyword>
<evidence type="ECO:0000313" key="5">
    <source>
        <dbReference type="Proteomes" id="UP000325081"/>
    </source>
</evidence>
<dbReference type="Pfam" id="PF00098">
    <property type="entry name" value="zf-CCHC"/>
    <property type="match status" value="1"/>
</dbReference>
<organism evidence="4 5">
    <name type="scientific">Striga asiatica</name>
    <name type="common">Asiatic witchweed</name>
    <name type="synonym">Buchnera asiatica</name>
    <dbReference type="NCBI Taxonomy" id="4170"/>
    <lineage>
        <taxon>Eukaryota</taxon>
        <taxon>Viridiplantae</taxon>
        <taxon>Streptophyta</taxon>
        <taxon>Embryophyta</taxon>
        <taxon>Tracheophyta</taxon>
        <taxon>Spermatophyta</taxon>
        <taxon>Magnoliopsida</taxon>
        <taxon>eudicotyledons</taxon>
        <taxon>Gunneridae</taxon>
        <taxon>Pentapetalae</taxon>
        <taxon>asterids</taxon>
        <taxon>lamiids</taxon>
        <taxon>Lamiales</taxon>
        <taxon>Orobanchaceae</taxon>
        <taxon>Buchnereae</taxon>
        <taxon>Striga</taxon>
    </lineage>
</organism>
<keyword evidence="5" id="KW-1185">Reference proteome</keyword>
<dbReference type="AlphaFoldDB" id="A0A5A7R453"/>
<feature type="domain" description="CCHC-type" evidence="3">
    <location>
        <begin position="27"/>
        <end position="43"/>
    </location>
</feature>
<evidence type="ECO:0000256" key="2">
    <source>
        <dbReference type="SAM" id="MobiDB-lite"/>
    </source>
</evidence>
<dbReference type="PROSITE" id="PS50158">
    <property type="entry name" value="ZF_CCHC"/>
    <property type="match status" value="1"/>
</dbReference>
<proteinExistence type="predicted"/>
<gene>
    <name evidence="4" type="ORF">STAS_28508</name>
</gene>
<evidence type="ECO:0000259" key="3">
    <source>
        <dbReference type="PROSITE" id="PS50158"/>
    </source>
</evidence>
<evidence type="ECO:0000256" key="1">
    <source>
        <dbReference type="PROSITE-ProRule" id="PRU00047"/>
    </source>
</evidence>
<name>A0A5A7R453_STRAF</name>
<sequence length="105" mass="10787">MGGTSSAAIGFGQSPGTDSSGKGGGPRCFSCGETGHRQSACPRRGGSCALVTYFDFDGNRGVVYDGPPVFYEEPGPTEEHLLGDVGPAFRPRDADGTVCPSSPRD</sequence>
<keyword evidence="1" id="KW-0479">Metal-binding</keyword>
<accession>A0A5A7R453</accession>
<evidence type="ECO:0000313" key="4">
    <source>
        <dbReference type="EMBL" id="GER51154.1"/>
    </source>
</evidence>
<dbReference type="SUPFAM" id="SSF57756">
    <property type="entry name" value="Retrovirus zinc finger-like domains"/>
    <property type="match status" value="1"/>
</dbReference>
<reference evidence="5" key="1">
    <citation type="journal article" date="2019" name="Curr. Biol.">
        <title>Genome Sequence of Striga asiatica Provides Insight into the Evolution of Plant Parasitism.</title>
        <authorList>
            <person name="Yoshida S."/>
            <person name="Kim S."/>
            <person name="Wafula E.K."/>
            <person name="Tanskanen J."/>
            <person name="Kim Y.M."/>
            <person name="Honaas L."/>
            <person name="Yang Z."/>
            <person name="Spallek T."/>
            <person name="Conn C.E."/>
            <person name="Ichihashi Y."/>
            <person name="Cheong K."/>
            <person name="Cui S."/>
            <person name="Der J.P."/>
            <person name="Gundlach H."/>
            <person name="Jiao Y."/>
            <person name="Hori C."/>
            <person name="Ishida J.K."/>
            <person name="Kasahara H."/>
            <person name="Kiba T."/>
            <person name="Kim M.S."/>
            <person name="Koo N."/>
            <person name="Laohavisit A."/>
            <person name="Lee Y.H."/>
            <person name="Lumba S."/>
            <person name="McCourt P."/>
            <person name="Mortimer J.C."/>
            <person name="Mutuku J.M."/>
            <person name="Nomura T."/>
            <person name="Sasaki-Sekimoto Y."/>
            <person name="Seto Y."/>
            <person name="Wang Y."/>
            <person name="Wakatake T."/>
            <person name="Sakakibara H."/>
            <person name="Demura T."/>
            <person name="Yamaguchi S."/>
            <person name="Yoneyama K."/>
            <person name="Manabe R.I."/>
            <person name="Nelson D.C."/>
            <person name="Schulman A.H."/>
            <person name="Timko M.P."/>
            <person name="dePamphilis C.W."/>
            <person name="Choi D."/>
            <person name="Shirasu K."/>
        </authorList>
    </citation>
    <scope>NUCLEOTIDE SEQUENCE [LARGE SCALE GENOMIC DNA]</scope>
    <source>
        <strain evidence="5">cv. UVA1</strain>
    </source>
</reference>
<dbReference type="SMART" id="SM00343">
    <property type="entry name" value="ZnF_C2HC"/>
    <property type="match status" value="1"/>
</dbReference>
<dbReference type="OrthoDB" id="1739763at2759"/>
<comment type="caution">
    <text evidence="4">The sequence shown here is derived from an EMBL/GenBank/DDBJ whole genome shotgun (WGS) entry which is preliminary data.</text>
</comment>
<dbReference type="Gene3D" id="4.10.60.10">
    <property type="entry name" value="Zinc finger, CCHC-type"/>
    <property type="match status" value="1"/>
</dbReference>
<protein>
    <submittedName>
        <fullName evidence="4">Gag-pol polyprotein</fullName>
    </submittedName>
</protein>
<dbReference type="GO" id="GO:0003676">
    <property type="term" value="F:nucleic acid binding"/>
    <property type="evidence" value="ECO:0007669"/>
    <property type="project" value="InterPro"/>
</dbReference>
<dbReference type="Proteomes" id="UP000325081">
    <property type="component" value="Unassembled WGS sequence"/>
</dbReference>
<feature type="region of interest" description="Disordered" evidence="2">
    <location>
        <begin position="1"/>
        <end position="44"/>
    </location>
</feature>
<dbReference type="GO" id="GO:0008270">
    <property type="term" value="F:zinc ion binding"/>
    <property type="evidence" value="ECO:0007669"/>
    <property type="project" value="UniProtKB-KW"/>
</dbReference>
<dbReference type="EMBL" id="BKCP01009515">
    <property type="protein sequence ID" value="GER51154.1"/>
    <property type="molecule type" value="Genomic_DNA"/>
</dbReference>
<dbReference type="InterPro" id="IPR001878">
    <property type="entry name" value="Znf_CCHC"/>
</dbReference>
<keyword evidence="1" id="KW-0863">Zinc-finger</keyword>
<dbReference type="InterPro" id="IPR036875">
    <property type="entry name" value="Znf_CCHC_sf"/>
</dbReference>